<evidence type="ECO:0000256" key="8">
    <source>
        <dbReference type="ARBA" id="ARBA00023012"/>
    </source>
</evidence>
<feature type="transmembrane region" description="Helical" evidence="9">
    <location>
        <begin position="127"/>
        <end position="149"/>
    </location>
</feature>
<dbReference type="GO" id="GO:0046983">
    <property type="term" value="F:protein dimerization activity"/>
    <property type="evidence" value="ECO:0007669"/>
    <property type="project" value="InterPro"/>
</dbReference>
<dbReference type="SUPFAM" id="SSF55874">
    <property type="entry name" value="ATPase domain of HSP90 chaperone/DNA topoisomerase II/histidine kinase"/>
    <property type="match status" value="1"/>
</dbReference>
<keyword evidence="6 11" id="KW-0418">Kinase</keyword>
<keyword evidence="7" id="KW-0067">ATP-binding</keyword>
<keyword evidence="9" id="KW-0472">Membrane</keyword>
<evidence type="ECO:0000256" key="6">
    <source>
        <dbReference type="ARBA" id="ARBA00022777"/>
    </source>
</evidence>
<dbReference type="Proteomes" id="UP000237846">
    <property type="component" value="Unassembled WGS sequence"/>
</dbReference>
<dbReference type="OrthoDB" id="3288457at2"/>
<dbReference type="Gene3D" id="1.20.5.1930">
    <property type="match status" value="1"/>
</dbReference>
<dbReference type="GO" id="GO:0016020">
    <property type="term" value="C:membrane"/>
    <property type="evidence" value="ECO:0007669"/>
    <property type="project" value="InterPro"/>
</dbReference>
<comment type="catalytic activity">
    <reaction evidence="1">
        <text>ATP + protein L-histidine = ADP + protein N-phospho-L-histidine.</text>
        <dbReference type="EC" id="2.7.13.3"/>
    </reaction>
</comment>
<dbReference type="InterPro" id="IPR050482">
    <property type="entry name" value="Sensor_HK_TwoCompSys"/>
</dbReference>
<keyword evidence="12" id="KW-1185">Reference proteome</keyword>
<accession>A0A2T0Q4R8</accession>
<keyword evidence="4" id="KW-0808">Transferase</keyword>
<evidence type="ECO:0000256" key="5">
    <source>
        <dbReference type="ARBA" id="ARBA00022741"/>
    </source>
</evidence>
<proteinExistence type="predicted"/>
<evidence type="ECO:0000313" key="12">
    <source>
        <dbReference type="Proteomes" id="UP000237846"/>
    </source>
</evidence>
<feature type="transmembrane region" description="Helical" evidence="9">
    <location>
        <begin position="156"/>
        <end position="175"/>
    </location>
</feature>
<organism evidence="11 12">
    <name type="scientific">Allonocardiopsis opalescens</name>
    <dbReference type="NCBI Taxonomy" id="1144618"/>
    <lineage>
        <taxon>Bacteria</taxon>
        <taxon>Bacillati</taxon>
        <taxon>Actinomycetota</taxon>
        <taxon>Actinomycetes</taxon>
        <taxon>Streptosporangiales</taxon>
        <taxon>Allonocardiopsis</taxon>
    </lineage>
</organism>
<evidence type="ECO:0000313" key="11">
    <source>
        <dbReference type="EMBL" id="PRX98763.1"/>
    </source>
</evidence>
<comment type="caution">
    <text evidence="11">The sequence shown here is derived from an EMBL/GenBank/DDBJ whole genome shotgun (WGS) entry which is preliminary data.</text>
</comment>
<keyword evidence="9" id="KW-1133">Transmembrane helix</keyword>
<dbReference type="GO" id="GO:0000155">
    <property type="term" value="F:phosphorelay sensor kinase activity"/>
    <property type="evidence" value="ECO:0007669"/>
    <property type="project" value="InterPro"/>
</dbReference>
<dbReference type="EC" id="2.7.13.3" evidence="2"/>
<gene>
    <name evidence="11" type="ORF">CLV72_104343</name>
</gene>
<reference evidence="11 12" key="1">
    <citation type="submission" date="2018-03" db="EMBL/GenBank/DDBJ databases">
        <title>Genomic Encyclopedia of Archaeal and Bacterial Type Strains, Phase II (KMG-II): from individual species to whole genera.</title>
        <authorList>
            <person name="Goeker M."/>
        </authorList>
    </citation>
    <scope>NUCLEOTIDE SEQUENCE [LARGE SCALE GENOMIC DNA]</scope>
    <source>
        <strain evidence="11 12">DSM 45601</strain>
    </source>
</reference>
<keyword evidence="3" id="KW-0597">Phosphoprotein</keyword>
<feature type="transmembrane region" description="Helical" evidence="9">
    <location>
        <begin position="29"/>
        <end position="50"/>
    </location>
</feature>
<evidence type="ECO:0000256" key="4">
    <source>
        <dbReference type="ARBA" id="ARBA00022679"/>
    </source>
</evidence>
<evidence type="ECO:0000256" key="1">
    <source>
        <dbReference type="ARBA" id="ARBA00000085"/>
    </source>
</evidence>
<dbReference type="PANTHER" id="PTHR24421">
    <property type="entry name" value="NITRATE/NITRITE SENSOR PROTEIN NARX-RELATED"/>
    <property type="match status" value="1"/>
</dbReference>
<dbReference type="Pfam" id="PF07730">
    <property type="entry name" value="HisKA_3"/>
    <property type="match status" value="1"/>
</dbReference>
<dbReference type="CDD" id="cd16917">
    <property type="entry name" value="HATPase_UhpB-NarQ-NarX-like"/>
    <property type="match status" value="1"/>
</dbReference>
<feature type="transmembrane region" description="Helical" evidence="9">
    <location>
        <begin position="86"/>
        <end position="107"/>
    </location>
</feature>
<dbReference type="GO" id="GO:0005524">
    <property type="term" value="F:ATP binding"/>
    <property type="evidence" value="ECO:0007669"/>
    <property type="project" value="UniProtKB-KW"/>
</dbReference>
<keyword evidence="9" id="KW-0812">Transmembrane</keyword>
<evidence type="ECO:0000256" key="2">
    <source>
        <dbReference type="ARBA" id="ARBA00012438"/>
    </source>
</evidence>
<feature type="transmembrane region" description="Helical" evidence="9">
    <location>
        <begin position="56"/>
        <end position="79"/>
    </location>
</feature>
<protein>
    <recommendedName>
        <fullName evidence="2">histidine kinase</fullName>
        <ecNumber evidence="2">2.7.13.3</ecNumber>
    </recommendedName>
</protein>
<evidence type="ECO:0000259" key="10">
    <source>
        <dbReference type="Pfam" id="PF07730"/>
    </source>
</evidence>
<dbReference type="EMBL" id="PVZC01000004">
    <property type="protein sequence ID" value="PRX98763.1"/>
    <property type="molecule type" value="Genomic_DNA"/>
</dbReference>
<dbReference type="AlphaFoldDB" id="A0A2T0Q4R8"/>
<dbReference type="Gene3D" id="3.30.565.10">
    <property type="entry name" value="Histidine kinase-like ATPase, C-terminal domain"/>
    <property type="match status" value="1"/>
</dbReference>
<keyword evidence="5" id="KW-0547">Nucleotide-binding</keyword>
<dbReference type="InterPro" id="IPR011712">
    <property type="entry name" value="Sig_transdc_His_kin_sub3_dim/P"/>
</dbReference>
<dbReference type="InterPro" id="IPR036890">
    <property type="entry name" value="HATPase_C_sf"/>
</dbReference>
<dbReference type="PANTHER" id="PTHR24421:SF10">
    <property type="entry name" value="NITRATE_NITRITE SENSOR PROTEIN NARQ"/>
    <property type="match status" value="1"/>
</dbReference>
<evidence type="ECO:0000256" key="9">
    <source>
        <dbReference type="SAM" id="Phobius"/>
    </source>
</evidence>
<keyword evidence="8" id="KW-0902">Two-component regulatory system</keyword>
<feature type="domain" description="Signal transduction histidine kinase subgroup 3 dimerisation and phosphoacceptor" evidence="10">
    <location>
        <begin position="209"/>
        <end position="275"/>
    </location>
</feature>
<sequence>MYARHAATCCDGRVRRWGWLERRLWSGRLSVGGLLWAGGHVLLGLLLWGLGLYSRLPWAVGPDWALLLPLLGVCAGIALRSGRTGWAFAVASVSAAADLLVAGPFLGTWIAYTDVLYATAALGGRRLAYGVTGAFLAVVVAVSTAWLVYSGSLVEALQVVAILALFTLTPLQTGLTVRQYRERADLERRRAGEVARLAELDHRNAMAAERARMARELHDVVANRLSAVAVQSTGALALPDFDPERVRGVLEVVRRNSVQGLAEMRDIIGVLRSGEDVDGDGLVAPSLGEVGALADTARAAGLEVELAVRGEAGELPPAVELAGYRIVQESLTNALRYAEPRRAEVVLEYRGDALAVRVGNPAGERRDGPPVPGGGVGVAGMRERASVLGGTLAAGRGAAPPGGSGAGDGGAEAWWWVRAELPLRGRVG</sequence>
<evidence type="ECO:0000256" key="3">
    <source>
        <dbReference type="ARBA" id="ARBA00022553"/>
    </source>
</evidence>
<name>A0A2T0Q4R8_9ACTN</name>
<evidence type="ECO:0000256" key="7">
    <source>
        <dbReference type="ARBA" id="ARBA00022840"/>
    </source>
</evidence>